<evidence type="ECO:0000313" key="2">
    <source>
        <dbReference type="Proteomes" id="UP000765509"/>
    </source>
</evidence>
<accession>A0A9Q3INM9</accession>
<comment type="caution">
    <text evidence="1">The sequence shown here is derived from an EMBL/GenBank/DDBJ whole genome shotgun (WGS) entry which is preliminary data.</text>
</comment>
<dbReference type="AlphaFoldDB" id="A0A9Q3INM9"/>
<name>A0A9Q3INM9_9BASI</name>
<dbReference type="EMBL" id="AVOT02052230">
    <property type="protein sequence ID" value="MBW0547165.1"/>
    <property type="molecule type" value="Genomic_DNA"/>
</dbReference>
<protein>
    <submittedName>
        <fullName evidence="1">Uncharacterized protein</fullName>
    </submittedName>
</protein>
<keyword evidence="2" id="KW-1185">Reference proteome</keyword>
<proteinExistence type="predicted"/>
<organism evidence="1 2">
    <name type="scientific">Austropuccinia psidii MF-1</name>
    <dbReference type="NCBI Taxonomy" id="1389203"/>
    <lineage>
        <taxon>Eukaryota</taxon>
        <taxon>Fungi</taxon>
        <taxon>Dikarya</taxon>
        <taxon>Basidiomycota</taxon>
        <taxon>Pucciniomycotina</taxon>
        <taxon>Pucciniomycetes</taxon>
        <taxon>Pucciniales</taxon>
        <taxon>Sphaerophragmiaceae</taxon>
        <taxon>Austropuccinia</taxon>
    </lineage>
</organism>
<dbReference type="Proteomes" id="UP000765509">
    <property type="component" value="Unassembled WGS sequence"/>
</dbReference>
<gene>
    <name evidence="1" type="ORF">O181_086880</name>
</gene>
<sequence>MKEDLIEILFQHREAISSYNEKPGAIKGHEVNIIIHVEIPYPPFLIIPAHPASPRARDQFESHIHELMKLGALRKVGNNKESELTAPVRIT</sequence>
<evidence type="ECO:0000313" key="1">
    <source>
        <dbReference type="EMBL" id="MBW0547165.1"/>
    </source>
</evidence>
<dbReference type="OrthoDB" id="3068303at2759"/>
<reference evidence="1" key="1">
    <citation type="submission" date="2021-03" db="EMBL/GenBank/DDBJ databases">
        <title>Draft genome sequence of rust myrtle Austropuccinia psidii MF-1, a brazilian biotype.</title>
        <authorList>
            <person name="Quecine M.C."/>
            <person name="Pachon D.M.R."/>
            <person name="Bonatelli M.L."/>
            <person name="Correr F.H."/>
            <person name="Franceschini L.M."/>
            <person name="Leite T.F."/>
            <person name="Margarido G.R.A."/>
            <person name="Almeida C.A."/>
            <person name="Ferrarezi J.A."/>
            <person name="Labate C.A."/>
        </authorList>
    </citation>
    <scope>NUCLEOTIDE SEQUENCE</scope>
    <source>
        <strain evidence="1">MF-1</strain>
    </source>
</reference>